<feature type="region of interest" description="Disordered" evidence="2">
    <location>
        <begin position="370"/>
        <end position="394"/>
    </location>
</feature>
<gene>
    <name evidence="3" type="ORF">NDN08_000340</name>
</gene>
<feature type="coiled-coil region" evidence="1">
    <location>
        <begin position="51"/>
        <end position="85"/>
    </location>
</feature>
<feature type="coiled-coil region" evidence="1">
    <location>
        <begin position="280"/>
        <end position="328"/>
    </location>
</feature>
<accession>A0AAV8URP9</accession>
<evidence type="ECO:0000313" key="4">
    <source>
        <dbReference type="Proteomes" id="UP001157974"/>
    </source>
</evidence>
<sequence length="394" mass="44900">MDQLREAVKGLQACIGDVVGTSTYALEDDLALLEMVFEELTDAEVGLWEEIDKESLQLVSQRGQLSDLQEELDSIQVEREQIVEGLGKLAGRISDGEVERETHSLEILRRHCLSSTEELGVYKAKAERLEDEISQLEKTLEIETRSVHELRSSLKKDRMKRDEESRRRQKWRTEVGSRLRTSSAQLRDLQKVHAGLIDMFEMKAEHSFDWQERGEAALKEIEMLQIRADEAEQAVKLLETVQKERSLLDEQLSTLCRKAELTFPGTEQLAVDITIQETIARALERRLKLAGETVTELEQGREKIVEVNLSLQKETEELRKEKSLLEGQLAKKQDISIAREQALSEGNHLIRFVNGTLSRWLSEQQAAIYEDEGSSDEVATPGEETAQKSKETES</sequence>
<dbReference type="Proteomes" id="UP001157974">
    <property type="component" value="Unassembled WGS sequence"/>
</dbReference>
<evidence type="ECO:0000256" key="2">
    <source>
        <dbReference type="SAM" id="MobiDB-lite"/>
    </source>
</evidence>
<feature type="compositionally biased region" description="Basic and acidic residues" evidence="2">
    <location>
        <begin position="385"/>
        <end position="394"/>
    </location>
</feature>
<feature type="coiled-coil region" evidence="1">
    <location>
        <begin position="214"/>
        <end position="251"/>
    </location>
</feature>
<evidence type="ECO:0000313" key="3">
    <source>
        <dbReference type="EMBL" id="KAJ8903807.1"/>
    </source>
</evidence>
<organism evidence="3 4">
    <name type="scientific">Rhodosorus marinus</name>
    <dbReference type="NCBI Taxonomy" id="101924"/>
    <lineage>
        <taxon>Eukaryota</taxon>
        <taxon>Rhodophyta</taxon>
        <taxon>Stylonematophyceae</taxon>
        <taxon>Stylonematales</taxon>
        <taxon>Stylonemataceae</taxon>
        <taxon>Rhodosorus</taxon>
    </lineage>
</organism>
<protein>
    <submittedName>
        <fullName evidence="3">Uncharacterized protein</fullName>
    </submittedName>
</protein>
<keyword evidence="1" id="KW-0175">Coiled coil</keyword>
<comment type="caution">
    <text evidence="3">The sequence shown here is derived from an EMBL/GenBank/DDBJ whole genome shotgun (WGS) entry which is preliminary data.</text>
</comment>
<keyword evidence="4" id="KW-1185">Reference proteome</keyword>
<feature type="coiled-coil region" evidence="1">
    <location>
        <begin position="119"/>
        <end position="146"/>
    </location>
</feature>
<evidence type="ECO:0000256" key="1">
    <source>
        <dbReference type="SAM" id="Coils"/>
    </source>
</evidence>
<dbReference type="EMBL" id="JAMWBK010000006">
    <property type="protein sequence ID" value="KAJ8903807.1"/>
    <property type="molecule type" value="Genomic_DNA"/>
</dbReference>
<proteinExistence type="predicted"/>
<reference evidence="3 4" key="1">
    <citation type="journal article" date="2023" name="Nat. Commun.">
        <title>Origin of minicircular mitochondrial genomes in red algae.</title>
        <authorList>
            <person name="Lee Y."/>
            <person name="Cho C.H."/>
            <person name="Lee Y.M."/>
            <person name="Park S.I."/>
            <person name="Yang J.H."/>
            <person name="West J.A."/>
            <person name="Bhattacharya D."/>
            <person name="Yoon H.S."/>
        </authorList>
    </citation>
    <scope>NUCLEOTIDE SEQUENCE [LARGE SCALE GENOMIC DNA]</scope>
    <source>
        <strain evidence="3 4">CCMP1338</strain>
        <tissue evidence="3">Whole cell</tissue>
    </source>
</reference>
<dbReference type="AlphaFoldDB" id="A0AAV8URP9"/>
<name>A0AAV8URP9_9RHOD</name>